<sequence>MNKKPDFFLWVDPNYVAETARQVGWHLHGCLFELTMQTAETNGQIDIDQAVGLLASALQIDRTAARQAILDLLDRGQLSRDGDLLTLTAFGTHIVPDYDDWEPTAKA</sequence>
<protein>
    <recommendedName>
        <fullName evidence="3">MarR family transcriptional regulator</fullName>
    </recommendedName>
</protein>
<evidence type="ECO:0008006" key="3">
    <source>
        <dbReference type="Google" id="ProtNLM"/>
    </source>
</evidence>
<dbReference type="Proteomes" id="UP001597151">
    <property type="component" value="Unassembled WGS sequence"/>
</dbReference>
<dbReference type="RefSeq" id="WP_380788935.1">
    <property type="nucleotide sequence ID" value="NZ_JBHTKR010000001.1"/>
</dbReference>
<organism evidence="1 2">
    <name type="scientific">Seohaeicola saemankumensis</name>
    <dbReference type="NCBI Taxonomy" id="481181"/>
    <lineage>
        <taxon>Bacteria</taxon>
        <taxon>Pseudomonadati</taxon>
        <taxon>Pseudomonadota</taxon>
        <taxon>Alphaproteobacteria</taxon>
        <taxon>Rhodobacterales</taxon>
        <taxon>Roseobacteraceae</taxon>
        <taxon>Seohaeicola</taxon>
    </lineage>
</organism>
<dbReference type="EMBL" id="JBHTKR010000001">
    <property type="protein sequence ID" value="MFD1193628.1"/>
    <property type="molecule type" value="Genomic_DNA"/>
</dbReference>
<proteinExistence type="predicted"/>
<keyword evidence="2" id="KW-1185">Reference proteome</keyword>
<evidence type="ECO:0000313" key="2">
    <source>
        <dbReference type="Proteomes" id="UP001597151"/>
    </source>
</evidence>
<evidence type="ECO:0000313" key="1">
    <source>
        <dbReference type="EMBL" id="MFD1193628.1"/>
    </source>
</evidence>
<reference evidence="2" key="1">
    <citation type="journal article" date="2019" name="Int. J. Syst. Evol. Microbiol.">
        <title>The Global Catalogue of Microorganisms (GCM) 10K type strain sequencing project: providing services to taxonomists for standard genome sequencing and annotation.</title>
        <authorList>
            <consortium name="The Broad Institute Genomics Platform"/>
            <consortium name="The Broad Institute Genome Sequencing Center for Infectious Disease"/>
            <person name="Wu L."/>
            <person name="Ma J."/>
        </authorList>
    </citation>
    <scope>NUCLEOTIDE SEQUENCE [LARGE SCALE GENOMIC DNA]</scope>
    <source>
        <strain evidence="2">CCUG 55328</strain>
    </source>
</reference>
<comment type="caution">
    <text evidence="1">The sequence shown here is derived from an EMBL/GenBank/DDBJ whole genome shotgun (WGS) entry which is preliminary data.</text>
</comment>
<name>A0ABW3T9C4_9RHOB</name>
<gene>
    <name evidence="1" type="ORF">ACFQ3C_02950</name>
</gene>
<accession>A0ABW3T9C4</accession>